<dbReference type="Proteomes" id="UP000323632">
    <property type="component" value="Unassembled WGS sequence"/>
</dbReference>
<organism evidence="1 2">
    <name type="scientific">Taibaiella lutea</name>
    <dbReference type="NCBI Taxonomy" id="2608001"/>
    <lineage>
        <taxon>Bacteria</taxon>
        <taxon>Pseudomonadati</taxon>
        <taxon>Bacteroidota</taxon>
        <taxon>Chitinophagia</taxon>
        <taxon>Chitinophagales</taxon>
        <taxon>Chitinophagaceae</taxon>
        <taxon>Taibaiella</taxon>
    </lineage>
</organism>
<keyword evidence="2" id="KW-1185">Reference proteome</keyword>
<dbReference type="InterPro" id="IPR011473">
    <property type="entry name" value="DUF1579"/>
</dbReference>
<gene>
    <name evidence="1" type="ORF">F0919_10700</name>
</gene>
<evidence type="ECO:0000313" key="2">
    <source>
        <dbReference type="Proteomes" id="UP000323632"/>
    </source>
</evidence>
<sequence length="141" mass="16178">MARTWFEPDKVANEATIEGTIKPVLGGRLMMHEYKSSFTGNPLEGITIFGYDLNTRSYQSAWIDSFHMGTGIMFSKDKTEDSLFNVLGGYEVHYNKEDQIWGWRTKMELEDADTLVITSYNITPEGEESLANEIRYKRSSE</sequence>
<dbReference type="AlphaFoldDB" id="A0A5M6CJ52"/>
<dbReference type="RefSeq" id="WP_150032736.1">
    <property type="nucleotide sequence ID" value="NZ_VWSH01000002.1"/>
</dbReference>
<comment type="caution">
    <text evidence="1">The sequence shown here is derived from an EMBL/GenBank/DDBJ whole genome shotgun (WGS) entry which is preliminary data.</text>
</comment>
<proteinExistence type="predicted"/>
<protein>
    <submittedName>
        <fullName evidence="1">DUF1579 domain-containing protein</fullName>
    </submittedName>
</protein>
<evidence type="ECO:0000313" key="1">
    <source>
        <dbReference type="EMBL" id="KAA5535057.1"/>
    </source>
</evidence>
<dbReference type="Pfam" id="PF07617">
    <property type="entry name" value="DUF1579"/>
    <property type="match status" value="1"/>
</dbReference>
<name>A0A5M6CJ52_9BACT</name>
<reference evidence="1 2" key="1">
    <citation type="submission" date="2019-09" db="EMBL/GenBank/DDBJ databases">
        <title>Genome sequence and assembly of Taibaiella sp.</title>
        <authorList>
            <person name="Chhetri G."/>
        </authorList>
    </citation>
    <scope>NUCLEOTIDE SEQUENCE [LARGE SCALE GENOMIC DNA]</scope>
    <source>
        <strain evidence="1 2">KVB11</strain>
    </source>
</reference>
<accession>A0A5M6CJ52</accession>
<dbReference type="EMBL" id="VWSH01000002">
    <property type="protein sequence ID" value="KAA5535057.1"/>
    <property type="molecule type" value="Genomic_DNA"/>
</dbReference>